<name>A0A2I1CVZ9_ASPC2</name>
<dbReference type="SUPFAM" id="SSF54637">
    <property type="entry name" value="Thioesterase/thiol ester dehydrase-isomerase"/>
    <property type="match status" value="1"/>
</dbReference>
<dbReference type="RefSeq" id="XP_024690382.1">
    <property type="nucleotide sequence ID" value="XM_024840459.1"/>
</dbReference>
<dbReference type="PANTHER" id="PTHR47260:SF3">
    <property type="entry name" value="THIOESTERASE FAMILY PROTEIN (AFU_ORTHOLOGUE AFUA_7G03960)"/>
    <property type="match status" value="1"/>
</dbReference>
<evidence type="ECO:0000313" key="4">
    <source>
        <dbReference type="Proteomes" id="UP000234254"/>
    </source>
</evidence>
<dbReference type="NCBIfam" id="TIGR00369">
    <property type="entry name" value="unchar_dom_1"/>
    <property type="match status" value="1"/>
</dbReference>
<dbReference type="InterPro" id="IPR029069">
    <property type="entry name" value="HotDog_dom_sf"/>
</dbReference>
<dbReference type="PANTHER" id="PTHR47260">
    <property type="entry name" value="UPF0644 PROTEIN PB2B4.06"/>
    <property type="match status" value="1"/>
</dbReference>
<keyword evidence="1" id="KW-0378">Hydrolase</keyword>
<dbReference type="GO" id="GO:0016787">
    <property type="term" value="F:hydrolase activity"/>
    <property type="evidence" value="ECO:0007669"/>
    <property type="project" value="UniProtKB-KW"/>
</dbReference>
<dbReference type="InterPro" id="IPR052061">
    <property type="entry name" value="PTE-AB_protein"/>
</dbReference>
<evidence type="ECO:0000259" key="2">
    <source>
        <dbReference type="Pfam" id="PF03061"/>
    </source>
</evidence>
<feature type="domain" description="Thioesterase" evidence="2">
    <location>
        <begin position="81"/>
        <end position="154"/>
    </location>
</feature>
<evidence type="ECO:0000256" key="1">
    <source>
        <dbReference type="ARBA" id="ARBA00022801"/>
    </source>
</evidence>
<dbReference type="CDD" id="cd03443">
    <property type="entry name" value="PaaI_thioesterase"/>
    <property type="match status" value="1"/>
</dbReference>
<organism evidence="3 4">
    <name type="scientific">Aspergillus campestris (strain IBT 28561)</name>
    <dbReference type="NCBI Taxonomy" id="1392248"/>
    <lineage>
        <taxon>Eukaryota</taxon>
        <taxon>Fungi</taxon>
        <taxon>Dikarya</taxon>
        <taxon>Ascomycota</taxon>
        <taxon>Pezizomycotina</taxon>
        <taxon>Eurotiomycetes</taxon>
        <taxon>Eurotiomycetidae</taxon>
        <taxon>Eurotiales</taxon>
        <taxon>Aspergillaceae</taxon>
        <taxon>Aspergillus</taxon>
        <taxon>Aspergillus subgen. Circumdati</taxon>
    </lineage>
</organism>
<dbReference type="GeneID" id="36547983"/>
<dbReference type="InterPro" id="IPR006683">
    <property type="entry name" value="Thioestr_dom"/>
</dbReference>
<dbReference type="Proteomes" id="UP000234254">
    <property type="component" value="Unassembled WGS sequence"/>
</dbReference>
<sequence length="171" mass="18175">MTPLEQIPWIAALLTNPSYETSPLHDNLLPKALNTPDAIPYCILQSRVPPHSSQATSPTLEPTHELRLFASLGQDVAGHSGVLHGGVVASLLDSVMGLVLASRGQACMTASLNVRFRRPVPAPGAVVVQSWVKEERAGRWIVLGEIVDQTGKVLAGAEGMFVGVTGRPSRV</sequence>
<proteinExistence type="predicted"/>
<dbReference type="EMBL" id="MSFM01000011">
    <property type="protein sequence ID" value="PKY01788.1"/>
    <property type="molecule type" value="Genomic_DNA"/>
</dbReference>
<reference evidence="3" key="1">
    <citation type="submission" date="2016-12" db="EMBL/GenBank/DDBJ databases">
        <title>The genomes of Aspergillus section Nigri reveals drivers in fungal speciation.</title>
        <authorList>
            <consortium name="DOE Joint Genome Institute"/>
            <person name="Vesth T.C."/>
            <person name="Nybo J."/>
            <person name="Theobald S."/>
            <person name="Brandl J."/>
            <person name="Frisvad J.C."/>
            <person name="Nielsen K.F."/>
            <person name="Lyhne E.K."/>
            <person name="Kogle M.E."/>
            <person name="Kuo A."/>
            <person name="Riley R."/>
            <person name="Clum A."/>
            <person name="Nolan M."/>
            <person name="Lipzen A."/>
            <person name="Salamov A."/>
            <person name="Henrissat B."/>
            <person name="Wiebenga A."/>
            <person name="De vries R.P."/>
            <person name="Grigoriev I.V."/>
            <person name="Mortensen U.H."/>
            <person name="Andersen M.R."/>
            <person name="Baker S.E."/>
        </authorList>
    </citation>
    <scope>NUCLEOTIDE SEQUENCE</scope>
    <source>
        <strain evidence="3">IBT 28561</strain>
    </source>
</reference>
<evidence type="ECO:0000313" key="3">
    <source>
        <dbReference type="EMBL" id="PKY01788.1"/>
    </source>
</evidence>
<dbReference type="OrthoDB" id="506431at2759"/>
<dbReference type="AlphaFoldDB" id="A0A2I1CVZ9"/>
<gene>
    <name evidence="3" type="ORF">P168DRAFT_321358</name>
</gene>
<comment type="caution">
    <text evidence="3">The sequence shown here is derived from an EMBL/GenBank/DDBJ whole genome shotgun (WGS) entry which is preliminary data.</text>
</comment>
<dbReference type="Gene3D" id="3.10.129.10">
    <property type="entry name" value="Hotdog Thioesterase"/>
    <property type="match status" value="1"/>
</dbReference>
<dbReference type="VEuPathDB" id="FungiDB:P168DRAFT_321358"/>
<dbReference type="Pfam" id="PF03061">
    <property type="entry name" value="4HBT"/>
    <property type="match status" value="1"/>
</dbReference>
<protein>
    <recommendedName>
        <fullName evidence="2">Thioesterase domain-containing protein</fullName>
    </recommendedName>
</protein>
<keyword evidence="4" id="KW-1185">Reference proteome</keyword>
<dbReference type="InterPro" id="IPR003736">
    <property type="entry name" value="PAAI_dom"/>
</dbReference>
<accession>A0A2I1CVZ9</accession>